<gene>
    <name evidence="12" type="ORF">CANARDRAFT_187145</name>
</gene>
<dbReference type="STRING" id="983967.A0A1E4SZ19"/>
<evidence type="ECO:0000256" key="9">
    <source>
        <dbReference type="ARBA" id="ARBA00023136"/>
    </source>
</evidence>
<accession>A0A1E4SZ19</accession>
<dbReference type="GO" id="GO:0016192">
    <property type="term" value="P:vesicle-mediated transport"/>
    <property type="evidence" value="ECO:0007669"/>
    <property type="project" value="TreeGrafter"/>
</dbReference>
<comment type="subcellular location">
    <subcellularLocation>
        <location evidence="2">Golgi apparatus membrane</location>
        <topology evidence="2">Multi-pass membrane protein</topology>
    </subcellularLocation>
</comment>
<comment type="function">
    <text evidence="1">Golgi membrane protein involved in vesicular trafficking and spindle migration.</text>
</comment>
<dbReference type="EMBL" id="KV453855">
    <property type="protein sequence ID" value="ODV84739.1"/>
    <property type="molecule type" value="Genomic_DNA"/>
</dbReference>
<organism evidence="12 13">
    <name type="scientific">[Candida] arabinofermentans NRRL YB-2248</name>
    <dbReference type="NCBI Taxonomy" id="983967"/>
    <lineage>
        <taxon>Eukaryota</taxon>
        <taxon>Fungi</taxon>
        <taxon>Dikarya</taxon>
        <taxon>Ascomycota</taxon>
        <taxon>Saccharomycotina</taxon>
        <taxon>Pichiomycetes</taxon>
        <taxon>Pichiales</taxon>
        <taxon>Pichiaceae</taxon>
        <taxon>Ogataea</taxon>
        <taxon>Ogataea/Candida clade</taxon>
    </lineage>
</organism>
<feature type="transmembrane region" description="Helical" evidence="10">
    <location>
        <begin position="12"/>
        <end position="31"/>
    </location>
</feature>
<feature type="transmembrane region" description="Helical" evidence="10">
    <location>
        <begin position="86"/>
        <end position="109"/>
    </location>
</feature>
<comment type="similarity">
    <text evidence="3">Belongs to the TVP38/TMEM64 family.</text>
</comment>
<evidence type="ECO:0000259" key="11">
    <source>
        <dbReference type="Pfam" id="PF09335"/>
    </source>
</evidence>
<evidence type="ECO:0000256" key="7">
    <source>
        <dbReference type="ARBA" id="ARBA00022989"/>
    </source>
</evidence>
<proteinExistence type="inferred from homology"/>
<dbReference type="Pfam" id="PF09335">
    <property type="entry name" value="VTT_dom"/>
    <property type="match status" value="1"/>
</dbReference>
<dbReference type="GO" id="GO:0000022">
    <property type="term" value="P:mitotic spindle elongation"/>
    <property type="evidence" value="ECO:0007669"/>
    <property type="project" value="TreeGrafter"/>
</dbReference>
<dbReference type="GO" id="GO:0000139">
    <property type="term" value="C:Golgi membrane"/>
    <property type="evidence" value="ECO:0007669"/>
    <property type="project" value="UniProtKB-SubCell"/>
</dbReference>
<dbReference type="PANTHER" id="PTHR47549:SF1">
    <property type="entry name" value="GOLGI APPARATUS MEMBRANE PROTEIN TVP38"/>
    <property type="match status" value="1"/>
</dbReference>
<name>A0A1E4SZ19_9ASCO</name>
<dbReference type="OrthoDB" id="166803at2759"/>
<dbReference type="AlphaFoldDB" id="A0A1E4SZ19"/>
<evidence type="ECO:0000256" key="3">
    <source>
        <dbReference type="ARBA" id="ARBA00008640"/>
    </source>
</evidence>
<sequence length="235" mass="25883">YYLEQPLYKKILLAVVAVIFFSIDVLVIFNYDYVITKMAELSTKWNSYGFRGVVIVFLLVFFVSFPPMIGFSYLCVLTGMTYGFAGWPILTIASVSGSTCSFILFKYVLSDISLRMMESSAKLKLFVSVLNDQRASFKQNLLVMSFIRMSPLPYSFSNGALAAVPGLSVSVFSSASILTSPKYVIPLFIGSQMKKIGEETSGVSRIVDAISVLVAAGSTATVTYIIYGRLKAKIQ</sequence>
<feature type="transmembrane region" description="Helical" evidence="10">
    <location>
        <begin position="209"/>
        <end position="227"/>
    </location>
</feature>
<keyword evidence="6 10" id="KW-0812">Transmembrane</keyword>
<evidence type="ECO:0000256" key="6">
    <source>
        <dbReference type="ARBA" id="ARBA00022692"/>
    </source>
</evidence>
<evidence type="ECO:0000256" key="2">
    <source>
        <dbReference type="ARBA" id="ARBA00004653"/>
    </source>
</evidence>
<dbReference type="PANTHER" id="PTHR47549">
    <property type="entry name" value="GOLGI APPARATUS MEMBRANE PROTEIN TVP38-RELATED"/>
    <property type="match status" value="1"/>
</dbReference>
<feature type="non-terminal residue" evidence="12">
    <location>
        <position position="235"/>
    </location>
</feature>
<keyword evidence="9 10" id="KW-0472">Membrane</keyword>
<keyword evidence="7 10" id="KW-1133">Transmembrane helix</keyword>
<evidence type="ECO:0000313" key="13">
    <source>
        <dbReference type="Proteomes" id="UP000094801"/>
    </source>
</evidence>
<keyword evidence="13" id="KW-1185">Reference proteome</keyword>
<evidence type="ECO:0000256" key="10">
    <source>
        <dbReference type="SAM" id="Phobius"/>
    </source>
</evidence>
<evidence type="ECO:0000256" key="8">
    <source>
        <dbReference type="ARBA" id="ARBA00023034"/>
    </source>
</evidence>
<feature type="transmembrane region" description="Helical" evidence="10">
    <location>
        <begin position="52"/>
        <end position="74"/>
    </location>
</feature>
<dbReference type="Proteomes" id="UP000094801">
    <property type="component" value="Unassembled WGS sequence"/>
</dbReference>
<feature type="domain" description="VTT" evidence="11">
    <location>
        <begin position="73"/>
        <end position="191"/>
    </location>
</feature>
<dbReference type="InterPro" id="IPR051076">
    <property type="entry name" value="Golgi_membrane_TVP38/TMEM64"/>
</dbReference>
<dbReference type="InterPro" id="IPR032816">
    <property type="entry name" value="VTT_dom"/>
</dbReference>
<evidence type="ECO:0000256" key="1">
    <source>
        <dbReference type="ARBA" id="ARBA00002978"/>
    </source>
</evidence>
<evidence type="ECO:0000256" key="4">
    <source>
        <dbReference type="ARBA" id="ARBA00013533"/>
    </source>
</evidence>
<feature type="non-terminal residue" evidence="12">
    <location>
        <position position="1"/>
    </location>
</feature>
<protein>
    <recommendedName>
        <fullName evidence="4">Golgi apparatus membrane protein TVP38</fullName>
    </recommendedName>
    <alternativeName>
        <fullName evidence="5">Golgi apparatus membrane protein tvp38</fullName>
    </alternativeName>
</protein>
<evidence type="ECO:0000256" key="5">
    <source>
        <dbReference type="ARBA" id="ARBA00020673"/>
    </source>
</evidence>
<reference evidence="13" key="1">
    <citation type="submission" date="2016-04" db="EMBL/GenBank/DDBJ databases">
        <title>Comparative genomics of biotechnologically important yeasts.</title>
        <authorList>
            <consortium name="DOE Joint Genome Institute"/>
            <person name="Riley R."/>
            <person name="Haridas S."/>
            <person name="Wolfe K.H."/>
            <person name="Lopes M.R."/>
            <person name="Hittinger C.T."/>
            <person name="Goker M."/>
            <person name="Salamov A."/>
            <person name="Wisecaver J."/>
            <person name="Long T.M."/>
            <person name="Aerts A.L."/>
            <person name="Barry K."/>
            <person name="Choi C."/>
            <person name="Clum A."/>
            <person name="Coughlan A.Y."/>
            <person name="Deshpande S."/>
            <person name="Douglass A.P."/>
            <person name="Hanson S.J."/>
            <person name="Klenk H.-P."/>
            <person name="Labutti K."/>
            <person name="Lapidus A."/>
            <person name="Lindquist E."/>
            <person name="Lipzen A."/>
            <person name="Meier-Kolthoff J.P."/>
            <person name="Ohm R.A."/>
            <person name="Otillar R.P."/>
            <person name="Pangilinan J."/>
            <person name="Peng Y."/>
            <person name="Rokas A."/>
            <person name="Rosa C.A."/>
            <person name="Scheuner C."/>
            <person name="Sibirny A.A."/>
            <person name="Slot J.C."/>
            <person name="Stielow J.B."/>
            <person name="Sun H."/>
            <person name="Kurtzman C.P."/>
            <person name="Blackwell M."/>
            <person name="Grigoriev I.V."/>
            <person name="Jeffries T.W."/>
        </authorList>
    </citation>
    <scope>NUCLEOTIDE SEQUENCE [LARGE SCALE GENOMIC DNA]</scope>
    <source>
        <strain evidence="13">NRRL YB-2248</strain>
    </source>
</reference>
<evidence type="ECO:0000313" key="12">
    <source>
        <dbReference type="EMBL" id="ODV84739.1"/>
    </source>
</evidence>
<keyword evidence="8" id="KW-0333">Golgi apparatus</keyword>